<comment type="caution">
    <text evidence="2">The sequence shown here is derived from an EMBL/GenBank/DDBJ whole genome shotgun (WGS) entry which is preliminary data.</text>
</comment>
<evidence type="ECO:0000313" key="3">
    <source>
        <dbReference type="Proteomes" id="UP000187465"/>
    </source>
</evidence>
<feature type="transmembrane region" description="Helical" evidence="1">
    <location>
        <begin position="200"/>
        <end position="219"/>
    </location>
</feature>
<evidence type="ECO:0000256" key="1">
    <source>
        <dbReference type="SAM" id="Phobius"/>
    </source>
</evidence>
<sequence length="236" mass="26451">MRLWRLFLFDVRFQWKHGLYLVYLLVCVVYIGGLSVIPEAYLAKTLVLLTFSDPSALGLILAGGILLLERDQGIFENLFVTPVKTLEYILAKCFSLSCLSLAIAFAIHLSSTGWPASIVQFVLGIVLTSSFFTLLGIAAAIKSRSINSFLILSQVYSLVFILPVLGYLNWVITPLYAVLPVQGTLMLLQGAFQPLNISEFLYAVFILLIWIGLAIWWVYSLIQRTVRIQDGDEKHV</sequence>
<accession>A0A1R0XDN8</accession>
<dbReference type="Pfam" id="PF24686">
    <property type="entry name" value="FLQE3_permease"/>
    <property type="match status" value="1"/>
</dbReference>
<name>A0A1R0XDN8_9BACL</name>
<keyword evidence="1" id="KW-0812">Transmembrane</keyword>
<organism evidence="2 3">
    <name type="scientific">Paenibacillus odorifer</name>
    <dbReference type="NCBI Taxonomy" id="189426"/>
    <lineage>
        <taxon>Bacteria</taxon>
        <taxon>Bacillati</taxon>
        <taxon>Bacillota</taxon>
        <taxon>Bacilli</taxon>
        <taxon>Bacillales</taxon>
        <taxon>Paenibacillaceae</taxon>
        <taxon>Paenibacillus</taxon>
    </lineage>
</organism>
<feature type="transmembrane region" description="Helical" evidence="1">
    <location>
        <begin position="89"/>
        <end position="109"/>
    </location>
</feature>
<reference evidence="2 3" key="1">
    <citation type="submission" date="2016-10" db="EMBL/GenBank/DDBJ databases">
        <title>Paenibacillus species isolates.</title>
        <authorList>
            <person name="Beno S.M."/>
        </authorList>
    </citation>
    <scope>NUCLEOTIDE SEQUENCE [LARGE SCALE GENOMIC DNA]</scope>
    <source>
        <strain evidence="2 3">FSL H7-0604</strain>
    </source>
</reference>
<dbReference type="EMBL" id="MKQP01000014">
    <property type="protein sequence ID" value="OMD33189.1"/>
    <property type="molecule type" value="Genomic_DNA"/>
</dbReference>
<dbReference type="InterPro" id="IPR056926">
    <property type="entry name" value="FLQE3_permease"/>
</dbReference>
<gene>
    <name evidence="2" type="ORF">BJP51_12565</name>
</gene>
<evidence type="ECO:0000313" key="2">
    <source>
        <dbReference type="EMBL" id="OMD33189.1"/>
    </source>
</evidence>
<evidence type="ECO:0008006" key="4">
    <source>
        <dbReference type="Google" id="ProtNLM"/>
    </source>
</evidence>
<dbReference type="Proteomes" id="UP000187465">
    <property type="component" value="Unassembled WGS sequence"/>
</dbReference>
<feature type="transmembrane region" description="Helical" evidence="1">
    <location>
        <begin position="121"/>
        <end position="141"/>
    </location>
</feature>
<proteinExistence type="predicted"/>
<protein>
    <recommendedName>
        <fullName evidence="4">ABC transporter permease</fullName>
    </recommendedName>
</protein>
<keyword evidence="1" id="KW-0472">Membrane</keyword>
<dbReference type="RefSeq" id="WP_036689566.1">
    <property type="nucleotide sequence ID" value="NZ_MKQP01000014.1"/>
</dbReference>
<feature type="transmembrane region" description="Helical" evidence="1">
    <location>
        <begin position="20"/>
        <end position="41"/>
    </location>
</feature>
<dbReference type="AlphaFoldDB" id="A0A1R0XDN8"/>
<feature type="transmembrane region" description="Helical" evidence="1">
    <location>
        <begin position="47"/>
        <end position="68"/>
    </location>
</feature>
<keyword evidence="1" id="KW-1133">Transmembrane helix</keyword>